<reference evidence="2" key="1">
    <citation type="journal article" date="2021" name="bioRxiv">
        <title>Whole Genome Assembly and Annotation of Northern Wild Rice, Zizania palustris L., Supports a Whole Genome Duplication in the Zizania Genus.</title>
        <authorList>
            <person name="Haas M."/>
            <person name="Kono T."/>
            <person name="Macchietto M."/>
            <person name="Millas R."/>
            <person name="McGilp L."/>
            <person name="Shao M."/>
            <person name="Duquette J."/>
            <person name="Hirsch C.N."/>
            <person name="Kimball J."/>
        </authorList>
    </citation>
    <scope>NUCLEOTIDE SEQUENCE</scope>
    <source>
        <tissue evidence="2">Fresh leaf tissue</tissue>
    </source>
</reference>
<dbReference type="EMBL" id="JAAALK010000284">
    <property type="protein sequence ID" value="KAG8068848.1"/>
    <property type="molecule type" value="Genomic_DNA"/>
</dbReference>
<evidence type="ECO:0008006" key="4">
    <source>
        <dbReference type="Google" id="ProtNLM"/>
    </source>
</evidence>
<name>A0A8J5SBZ6_ZIZPA</name>
<evidence type="ECO:0000313" key="2">
    <source>
        <dbReference type="EMBL" id="KAG8068848.1"/>
    </source>
</evidence>
<organism evidence="2 3">
    <name type="scientific">Zizania palustris</name>
    <name type="common">Northern wild rice</name>
    <dbReference type="NCBI Taxonomy" id="103762"/>
    <lineage>
        <taxon>Eukaryota</taxon>
        <taxon>Viridiplantae</taxon>
        <taxon>Streptophyta</taxon>
        <taxon>Embryophyta</taxon>
        <taxon>Tracheophyta</taxon>
        <taxon>Spermatophyta</taxon>
        <taxon>Magnoliopsida</taxon>
        <taxon>Liliopsida</taxon>
        <taxon>Poales</taxon>
        <taxon>Poaceae</taxon>
        <taxon>BOP clade</taxon>
        <taxon>Oryzoideae</taxon>
        <taxon>Oryzeae</taxon>
        <taxon>Zizaniinae</taxon>
        <taxon>Zizania</taxon>
    </lineage>
</organism>
<reference evidence="2" key="2">
    <citation type="submission" date="2021-02" db="EMBL/GenBank/DDBJ databases">
        <authorList>
            <person name="Kimball J.A."/>
            <person name="Haas M.W."/>
            <person name="Macchietto M."/>
            <person name="Kono T."/>
            <person name="Duquette J."/>
            <person name="Shao M."/>
        </authorList>
    </citation>
    <scope>NUCLEOTIDE SEQUENCE</scope>
    <source>
        <tissue evidence="2">Fresh leaf tissue</tissue>
    </source>
</reference>
<accession>A0A8J5SBZ6</accession>
<proteinExistence type="predicted"/>
<dbReference type="AlphaFoldDB" id="A0A8J5SBZ6"/>
<comment type="caution">
    <text evidence="2">The sequence shown here is derived from an EMBL/GenBank/DDBJ whole genome shotgun (WGS) entry which is preliminary data.</text>
</comment>
<sequence length="106" mass="11516">MLYVKLVLLILMCGSFVSLLNSPSIHHSDEHHTPPSGLSVSGVSYEPGDSGYVSNLMIDWPKIAKAVQGVVRKKDGGARAALLNFDDNEVHQRRTVLTRTVATVVC</sequence>
<feature type="signal peptide" evidence="1">
    <location>
        <begin position="1"/>
        <end position="22"/>
    </location>
</feature>
<evidence type="ECO:0000256" key="1">
    <source>
        <dbReference type="SAM" id="SignalP"/>
    </source>
</evidence>
<keyword evidence="1" id="KW-0732">Signal</keyword>
<gene>
    <name evidence="2" type="ORF">GUJ93_ZPchr0005g14654</name>
</gene>
<feature type="chain" id="PRO_5035302106" description="Secreted protein" evidence="1">
    <location>
        <begin position="23"/>
        <end position="106"/>
    </location>
</feature>
<dbReference type="Proteomes" id="UP000729402">
    <property type="component" value="Unassembled WGS sequence"/>
</dbReference>
<evidence type="ECO:0000313" key="3">
    <source>
        <dbReference type="Proteomes" id="UP000729402"/>
    </source>
</evidence>
<keyword evidence="3" id="KW-1185">Reference proteome</keyword>
<dbReference type="OrthoDB" id="2014201at2759"/>
<protein>
    <recommendedName>
        <fullName evidence="4">Secreted protein</fullName>
    </recommendedName>
</protein>